<feature type="region of interest" description="Disordered" evidence="1">
    <location>
        <begin position="148"/>
        <end position="172"/>
    </location>
</feature>
<feature type="non-terminal residue" evidence="2">
    <location>
        <position position="172"/>
    </location>
</feature>
<sequence length="172" mass="18249">EAPGRGPAGGGGGAGGARASARERPRGLLSADERRRHRGRGHVPGLQDAPRARPGGSPGRPRARLHPRAGRAVPLEGCDQGRAGRRVRRRGPRRPRDRGLRPGGLPRPRHRPGRCARGVRTGRRALAAVGARARGGRVVRCGGRVRFSGQSAGSERRGECSPDSRSRALRPL</sequence>
<dbReference type="AlphaFoldDB" id="A0A6J4T592"/>
<feature type="region of interest" description="Disordered" evidence="1">
    <location>
        <begin position="1"/>
        <end position="117"/>
    </location>
</feature>
<feature type="non-terminal residue" evidence="2">
    <location>
        <position position="1"/>
    </location>
</feature>
<feature type="compositionally biased region" description="Gly residues" evidence="1">
    <location>
        <begin position="1"/>
        <end position="16"/>
    </location>
</feature>
<feature type="compositionally biased region" description="Basic and acidic residues" evidence="1">
    <location>
        <begin position="20"/>
        <end position="34"/>
    </location>
</feature>
<protein>
    <submittedName>
        <fullName evidence="2">Uncharacterized protein</fullName>
    </submittedName>
</protein>
<evidence type="ECO:0000256" key="1">
    <source>
        <dbReference type="SAM" id="MobiDB-lite"/>
    </source>
</evidence>
<proteinExistence type="predicted"/>
<evidence type="ECO:0000313" key="2">
    <source>
        <dbReference type="EMBL" id="CAA9514557.1"/>
    </source>
</evidence>
<dbReference type="EMBL" id="CADCVU010000180">
    <property type="protein sequence ID" value="CAA9514557.1"/>
    <property type="molecule type" value="Genomic_DNA"/>
</dbReference>
<reference evidence="2" key="1">
    <citation type="submission" date="2020-02" db="EMBL/GenBank/DDBJ databases">
        <authorList>
            <person name="Meier V. D."/>
        </authorList>
    </citation>
    <scope>NUCLEOTIDE SEQUENCE</scope>
    <source>
        <strain evidence="2">AVDCRST_MAG45</strain>
    </source>
</reference>
<gene>
    <name evidence="2" type="ORF">AVDCRST_MAG45-2127</name>
</gene>
<name>A0A6J4T592_9ACTN</name>
<feature type="compositionally biased region" description="Basic residues" evidence="1">
    <location>
        <begin position="83"/>
        <end position="96"/>
    </location>
</feature>
<feature type="compositionally biased region" description="Basic and acidic residues" evidence="1">
    <location>
        <begin position="154"/>
        <end position="166"/>
    </location>
</feature>
<organism evidence="2">
    <name type="scientific">uncultured Solirubrobacterales bacterium</name>
    <dbReference type="NCBI Taxonomy" id="768556"/>
    <lineage>
        <taxon>Bacteria</taxon>
        <taxon>Bacillati</taxon>
        <taxon>Actinomycetota</taxon>
        <taxon>Thermoleophilia</taxon>
        <taxon>Solirubrobacterales</taxon>
        <taxon>environmental samples</taxon>
    </lineage>
</organism>
<accession>A0A6J4T592</accession>